<dbReference type="NCBIfam" id="TIGR00644">
    <property type="entry name" value="recJ"/>
    <property type="match status" value="1"/>
</dbReference>
<sequence>MNLQSERNWVIPEPDYVLGQSMSEALGCPQVIAQVLLNRGINTVEQALSFLNPSLNCLHDPFLMDDMSVAVDRLKEAVERKEKILIFGDYDVDGIAGTALLVHELSALGCQTYYYIPNRLVEGYGLNKQQVLKAHEEGVGLIITVDNGVSSHDEVELASSLGLDVLICDHHEPEGKLPRALAVLNPKRSDSSYPFRDLAGVGVAFKLATALLGRLPENLDFTALGTIADIVPLVDENRILAKAGLEMINTCGDIRPGLAELCRVSGLQGRQVNAGNVSFQLAPRLNAAGRLGVGQLGMQLLLTTSQPLAQRIARKLDEENRNRQAIEDEILKQALAKLEQEFNPERDFSIVLSDSRWHPGVIGIVASKLVELYHRPTILIAMDGQTGKGSARSIHRFHIYEALSKCKEHLAAFGGHRYAAGLTVESVRLDACRNAFEQICKDQLGEDDLRPTVRAEAELQLAEITGELIDGLEKLAPHGNANPMPAFASFGVSLVGKIRVVRGDHLKFAVRQAGSKTLPVIGFKMAEYEELLAEHPLIDVIYTPQLNTYQGTTSIQLSLRAVRPHRA</sequence>
<dbReference type="GO" id="GO:0006310">
    <property type="term" value="P:DNA recombination"/>
    <property type="evidence" value="ECO:0007669"/>
    <property type="project" value="InterPro"/>
</dbReference>
<gene>
    <name evidence="10" type="primary">recJ</name>
    <name evidence="10" type="ORF">C4532_08440</name>
</gene>
<comment type="similarity">
    <text evidence="1">Belongs to the RecJ family.</text>
</comment>
<dbReference type="EMBL" id="QZKI01000063">
    <property type="protein sequence ID" value="RJP70951.1"/>
    <property type="molecule type" value="Genomic_DNA"/>
</dbReference>
<accession>A0A419EZM6</accession>
<dbReference type="InterPro" id="IPR004610">
    <property type="entry name" value="RecJ"/>
</dbReference>
<evidence type="ECO:0000256" key="5">
    <source>
        <dbReference type="ARBA" id="ARBA00022839"/>
    </source>
</evidence>
<keyword evidence="4" id="KW-0378">Hydrolase</keyword>
<feature type="domain" description="DHHA1" evidence="8">
    <location>
        <begin position="351"/>
        <end position="441"/>
    </location>
</feature>
<dbReference type="GO" id="GO:0008409">
    <property type="term" value="F:5'-3' exonuclease activity"/>
    <property type="evidence" value="ECO:0007669"/>
    <property type="project" value="InterPro"/>
</dbReference>
<dbReference type="AlphaFoldDB" id="A0A419EZM6"/>
<evidence type="ECO:0000313" key="11">
    <source>
        <dbReference type="Proteomes" id="UP000285961"/>
    </source>
</evidence>
<evidence type="ECO:0000256" key="4">
    <source>
        <dbReference type="ARBA" id="ARBA00022801"/>
    </source>
</evidence>
<dbReference type="GO" id="GO:0003676">
    <property type="term" value="F:nucleic acid binding"/>
    <property type="evidence" value="ECO:0007669"/>
    <property type="project" value="InterPro"/>
</dbReference>
<dbReference type="Proteomes" id="UP000285961">
    <property type="component" value="Unassembled WGS sequence"/>
</dbReference>
<dbReference type="PANTHER" id="PTHR30255">
    <property type="entry name" value="SINGLE-STRANDED-DNA-SPECIFIC EXONUCLEASE RECJ"/>
    <property type="match status" value="1"/>
</dbReference>
<keyword evidence="3" id="KW-0540">Nuclease</keyword>
<dbReference type="InterPro" id="IPR051673">
    <property type="entry name" value="SSDNA_exonuclease_RecJ"/>
</dbReference>
<dbReference type="Pfam" id="PF01368">
    <property type="entry name" value="DHH"/>
    <property type="match status" value="1"/>
</dbReference>
<evidence type="ECO:0000259" key="8">
    <source>
        <dbReference type="Pfam" id="PF02272"/>
    </source>
</evidence>
<organism evidence="10 11">
    <name type="scientific">Candidatus Abyssobacteria bacterium SURF_17</name>
    <dbReference type="NCBI Taxonomy" id="2093361"/>
    <lineage>
        <taxon>Bacteria</taxon>
        <taxon>Pseudomonadati</taxon>
        <taxon>Candidatus Hydrogenedentota</taxon>
        <taxon>Candidatus Abyssobacteria</taxon>
    </lineage>
</organism>
<dbReference type="GO" id="GO:0006281">
    <property type="term" value="P:DNA repair"/>
    <property type="evidence" value="ECO:0007669"/>
    <property type="project" value="InterPro"/>
</dbReference>
<feature type="domain" description="RecJ OB" evidence="9">
    <location>
        <begin position="456"/>
        <end position="560"/>
    </location>
</feature>
<dbReference type="InterPro" id="IPR001667">
    <property type="entry name" value="DDH_dom"/>
</dbReference>
<dbReference type="Gene3D" id="3.90.1640.30">
    <property type="match status" value="1"/>
</dbReference>
<evidence type="ECO:0000313" key="10">
    <source>
        <dbReference type="EMBL" id="RJP70951.1"/>
    </source>
</evidence>
<feature type="coiled-coil region" evidence="6">
    <location>
        <begin position="309"/>
        <end position="341"/>
    </location>
</feature>
<comment type="caution">
    <text evidence="10">The sequence shown here is derived from an EMBL/GenBank/DDBJ whole genome shotgun (WGS) entry which is preliminary data.</text>
</comment>
<dbReference type="Pfam" id="PF02272">
    <property type="entry name" value="DHHA1"/>
    <property type="match status" value="1"/>
</dbReference>
<dbReference type="Pfam" id="PF17768">
    <property type="entry name" value="RecJ_OB"/>
    <property type="match status" value="1"/>
</dbReference>
<dbReference type="InterPro" id="IPR003156">
    <property type="entry name" value="DHHA1_dom"/>
</dbReference>
<evidence type="ECO:0000256" key="1">
    <source>
        <dbReference type="ARBA" id="ARBA00005915"/>
    </source>
</evidence>
<protein>
    <recommendedName>
        <fullName evidence="2">Single-stranded-DNA-specific exonuclease RecJ</fullName>
    </recommendedName>
</protein>
<keyword evidence="6" id="KW-0175">Coiled coil</keyword>
<evidence type="ECO:0000259" key="7">
    <source>
        <dbReference type="Pfam" id="PF01368"/>
    </source>
</evidence>
<dbReference type="InterPro" id="IPR038763">
    <property type="entry name" value="DHH_sf"/>
</dbReference>
<keyword evidence="5 10" id="KW-0269">Exonuclease</keyword>
<dbReference type="SUPFAM" id="SSF64182">
    <property type="entry name" value="DHH phosphoesterases"/>
    <property type="match status" value="1"/>
</dbReference>
<dbReference type="Gene3D" id="3.10.310.30">
    <property type="match status" value="1"/>
</dbReference>
<evidence type="ECO:0000256" key="2">
    <source>
        <dbReference type="ARBA" id="ARBA00019841"/>
    </source>
</evidence>
<feature type="domain" description="DDH" evidence="7">
    <location>
        <begin position="83"/>
        <end position="213"/>
    </location>
</feature>
<evidence type="ECO:0000259" key="9">
    <source>
        <dbReference type="Pfam" id="PF17768"/>
    </source>
</evidence>
<proteinExistence type="inferred from homology"/>
<evidence type="ECO:0000256" key="6">
    <source>
        <dbReference type="SAM" id="Coils"/>
    </source>
</evidence>
<reference evidence="10 11" key="1">
    <citation type="journal article" date="2017" name="ISME J.">
        <title>Energy and carbon metabolisms in a deep terrestrial subsurface fluid microbial community.</title>
        <authorList>
            <person name="Momper L."/>
            <person name="Jungbluth S.P."/>
            <person name="Lee M.D."/>
            <person name="Amend J.P."/>
        </authorList>
    </citation>
    <scope>NUCLEOTIDE SEQUENCE [LARGE SCALE GENOMIC DNA]</scope>
    <source>
        <strain evidence="10">SURF_17</strain>
    </source>
</reference>
<evidence type="ECO:0000256" key="3">
    <source>
        <dbReference type="ARBA" id="ARBA00022722"/>
    </source>
</evidence>
<name>A0A419EZM6_9BACT</name>
<dbReference type="InterPro" id="IPR041122">
    <property type="entry name" value="RecJ_OB"/>
</dbReference>
<dbReference type="PANTHER" id="PTHR30255:SF2">
    <property type="entry name" value="SINGLE-STRANDED-DNA-SPECIFIC EXONUCLEASE RECJ"/>
    <property type="match status" value="1"/>
</dbReference>